<dbReference type="SMART" id="SM00052">
    <property type="entry name" value="EAL"/>
    <property type="match status" value="1"/>
</dbReference>
<accession>A0ABS8C6K8</accession>
<name>A0ABS8C6K8_9ALTE</name>
<gene>
    <name evidence="2" type="ORF">JAO78_014265</name>
</gene>
<dbReference type="PANTHER" id="PTHR33121:SF70">
    <property type="entry name" value="SIGNALING PROTEIN YKOW"/>
    <property type="match status" value="1"/>
</dbReference>
<dbReference type="CDD" id="cd01948">
    <property type="entry name" value="EAL"/>
    <property type="match status" value="1"/>
</dbReference>
<sequence>MELGFKISVDDFGTGYSSFSYLKRFALTKLKIDQSFIQDILNDKDDKAIVSAIINIAKRMDLITLAEGVETVEQLKLLENMQCHEIQGLLLQQTFEC</sequence>
<protein>
    <submittedName>
        <fullName evidence="2">EAL domain-containing protein</fullName>
    </submittedName>
</protein>
<evidence type="ECO:0000259" key="1">
    <source>
        <dbReference type="PROSITE" id="PS50883"/>
    </source>
</evidence>
<proteinExistence type="predicted"/>
<organism evidence="2 3">
    <name type="scientific">Alishewanella maricola</name>
    <dbReference type="NCBI Taxonomy" id="2795740"/>
    <lineage>
        <taxon>Bacteria</taxon>
        <taxon>Pseudomonadati</taxon>
        <taxon>Pseudomonadota</taxon>
        <taxon>Gammaproteobacteria</taxon>
        <taxon>Alteromonadales</taxon>
        <taxon>Alteromonadaceae</taxon>
        <taxon>Alishewanella</taxon>
    </lineage>
</organism>
<dbReference type="PANTHER" id="PTHR33121">
    <property type="entry name" value="CYCLIC DI-GMP PHOSPHODIESTERASE PDEF"/>
    <property type="match status" value="1"/>
</dbReference>
<keyword evidence="3" id="KW-1185">Reference proteome</keyword>
<feature type="domain" description="EAL" evidence="1">
    <location>
        <begin position="1"/>
        <end position="97"/>
    </location>
</feature>
<dbReference type="Proteomes" id="UP000633814">
    <property type="component" value="Unassembled WGS sequence"/>
</dbReference>
<dbReference type="Pfam" id="PF00563">
    <property type="entry name" value="EAL"/>
    <property type="match status" value="1"/>
</dbReference>
<dbReference type="InterPro" id="IPR001633">
    <property type="entry name" value="EAL_dom"/>
</dbReference>
<dbReference type="SUPFAM" id="SSF141868">
    <property type="entry name" value="EAL domain-like"/>
    <property type="match status" value="1"/>
</dbReference>
<reference evidence="2 3" key="1">
    <citation type="submission" date="2021-10" db="EMBL/GenBank/DDBJ databases">
        <title>Alishewanella koreense sp. nov. isolated from seawater of southwestern coast in South Korea and the proposal for the reclassification of Rheinheimera perlucida and Rheinheimera tuosuensis as Arsukibacterium perlucida and Arsukibacterium tuosuensis.</title>
        <authorList>
            <person name="Kim K.H."/>
            <person name="Ruan W."/>
            <person name="Kim K.R."/>
            <person name="Baek J.H."/>
            <person name="Jeon C.O."/>
        </authorList>
    </citation>
    <scope>NUCLEOTIDE SEQUENCE [LARGE SCALE GENOMIC DNA]</scope>
    <source>
        <strain evidence="2 3">16-MA</strain>
    </source>
</reference>
<evidence type="ECO:0000313" key="3">
    <source>
        <dbReference type="Proteomes" id="UP000633814"/>
    </source>
</evidence>
<comment type="caution">
    <text evidence="2">The sequence shown here is derived from an EMBL/GenBank/DDBJ whole genome shotgun (WGS) entry which is preliminary data.</text>
</comment>
<dbReference type="Gene3D" id="3.20.20.450">
    <property type="entry name" value="EAL domain"/>
    <property type="match status" value="1"/>
</dbReference>
<dbReference type="InterPro" id="IPR050706">
    <property type="entry name" value="Cyclic-di-GMP_PDE-like"/>
</dbReference>
<dbReference type="InterPro" id="IPR035919">
    <property type="entry name" value="EAL_sf"/>
</dbReference>
<evidence type="ECO:0000313" key="2">
    <source>
        <dbReference type="EMBL" id="MCB5227979.1"/>
    </source>
</evidence>
<dbReference type="EMBL" id="JAEINI020000012">
    <property type="protein sequence ID" value="MCB5227979.1"/>
    <property type="molecule type" value="Genomic_DNA"/>
</dbReference>
<dbReference type="PROSITE" id="PS50883">
    <property type="entry name" value="EAL"/>
    <property type="match status" value="1"/>
</dbReference>